<evidence type="ECO:0000313" key="1">
    <source>
        <dbReference type="EMBL" id="QHU32710.1"/>
    </source>
</evidence>
<name>A0A6C0LQR6_9ZZZZ</name>
<reference evidence="1" key="1">
    <citation type="journal article" date="2020" name="Nature">
        <title>Giant virus diversity and host interactions through global metagenomics.</title>
        <authorList>
            <person name="Schulz F."/>
            <person name="Roux S."/>
            <person name="Paez-Espino D."/>
            <person name="Jungbluth S."/>
            <person name="Walsh D.A."/>
            <person name="Denef V.J."/>
            <person name="McMahon K.D."/>
            <person name="Konstantinidis K.T."/>
            <person name="Eloe-Fadrosh E.A."/>
            <person name="Kyrpides N.C."/>
            <person name="Woyke T."/>
        </authorList>
    </citation>
    <scope>NUCLEOTIDE SEQUENCE</scope>
    <source>
        <strain evidence="1">GVMAG-M-3300027969-2</strain>
    </source>
</reference>
<accession>A0A6C0LQR6</accession>
<proteinExistence type="predicted"/>
<protein>
    <submittedName>
        <fullName evidence="1">Uncharacterized protein</fullName>
    </submittedName>
</protein>
<organism evidence="1">
    <name type="scientific">viral metagenome</name>
    <dbReference type="NCBI Taxonomy" id="1070528"/>
    <lineage>
        <taxon>unclassified sequences</taxon>
        <taxon>metagenomes</taxon>
        <taxon>organismal metagenomes</taxon>
    </lineage>
</organism>
<dbReference type="AlphaFoldDB" id="A0A6C0LQR6"/>
<sequence>MYIYLYIKMEEYTPLIFTRYLYSKEDVTHSLFISILNKNKDEALFWAYELYYSGFELDAMNFVLHIFNHIYEKYCPAHFTQFMNNQYHTWYENYEKSVVNDTVLGTMIWNLFQYDYDLTQFIDDYFQIKRNILRTPKSNKRRLRLIMNEHDIEKYKTFIAEPHQSWLILKRVYKYSAHKEYNELFKTTNKDFKQEYLEHWLYYASFSPIWLKRLTEYAAVIHHETKTISFPDEDKEELFYSLYNYETDEQSTEICEKSIGNGNEIQLSIDDFITQFCK</sequence>
<dbReference type="EMBL" id="MN740541">
    <property type="protein sequence ID" value="QHU32710.1"/>
    <property type="molecule type" value="Genomic_DNA"/>
</dbReference>